<dbReference type="RefSeq" id="WP_182952861.1">
    <property type="nucleotide sequence ID" value="NZ_WNXC01000001.1"/>
</dbReference>
<proteinExistence type="predicted"/>
<reference evidence="2 3" key="1">
    <citation type="submission" date="2019-11" db="EMBL/GenBank/DDBJ databases">
        <title>Description of Pedobacter sp. LMG 31462T.</title>
        <authorList>
            <person name="Carlier A."/>
            <person name="Qi S."/>
            <person name="Vandamme P."/>
        </authorList>
    </citation>
    <scope>NUCLEOTIDE SEQUENCE [LARGE SCALE GENOMIC DNA]</scope>
    <source>
        <strain evidence="2 3">LMG 31462</strain>
    </source>
</reference>
<feature type="transmembrane region" description="Helical" evidence="1">
    <location>
        <begin position="80"/>
        <end position="103"/>
    </location>
</feature>
<dbReference type="Proteomes" id="UP000636110">
    <property type="component" value="Unassembled WGS sequence"/>
</dbReference>
<dbReference type="EMBL" id="WNXC01000001">
    <property type="protein sequence ID" value="MBB2147594.1"/>
    <property type="molecule type" value="Genomic_DNA"/>
</dbReference>
<evidence type="ECO:0000313" key="2">
    <source>
        <dbReference type="EMBL" id="MBB2147594.1"/>
    </source>
</evidence>
<evidence type="ECO:0000313" key="3">
    <source>
        <dbReference type="Proteomes" id="UP000636110"/>
    </source>
</evidence>
<keyword evidence="1" id="KW-0812">Transmembrane</keyword>
<feature type="transmembrane region" description="Helical" evidence="1">
    <location>
        <begin position="43"/>
        <end position="65"/>
    </location>
</feature>
<feature type="transmembrane region" description="Helical" evidence="1">
    <location>
        <begin position="115"/>
        <end position="138"/>
    </location>
</feature>
<keyword evidence="1" id="KW-0472">Membrane</keyword>
<comment type="caution">
    <text evidence="2">The sequence shown here is derived from an EMBL/GenBank/DDBJ whole genome shotgun (WGS) entry which is preliminary data.</text>
</comment>
<keyword evidence="1" id="KW-1133">Transmembrane helix</keyword>
<protein>
    <submittedName>
        <fullName evidence="2">Uncharacterized protein</fullName>
    </submittedName>
</protein>
<evidence type="ECO:0000256" key="1">
    <source>
        <dbReference type="SAM" id="Phobius"/>
    </source>
</evidence>
<keyword evidence="3" id="KW-1185">Reference proteome</keyword>
<accession>A0ABR6EQS5</accession>
<organism evidence="2 3">
    <name type="scientific">Pedobacter gandavensis</name>
    <dbReference type="NCBI Taxonomy" id="2679963"/>
    <lineage>
        <taxon>Bacteria</taxon>
        <taxon>Pseudomonadati</taxon>
        <taxon>Bacteroidota</taxon>
        <taxon>Sphingobacteriia</taxon>
        <taxon>Sphingobacteriales</taxon>
        <taxon>Sphingobacteriaceae</taxon>
        <taxon>Pedobacter</taxon>
    </lineage>
</organism>
<sequence>MWKFFYDTLVQAFANLKWSSFLGMNSDNAEMATRMRSIYLTEIYTYSGYVCLGISALAIFVYYFVLNKKGGSGYWFQLRYWAYTLLISVVLIFGITLFIGSNLTQSFSILHPFKYTLAMSLTNALYGAIFFILLSIAFKRASVANTTPF</sequence>
<name>A0ABR6EQS5_9SPHI</name>
<gene>
    <name evidence="2" type="ORF">GM920_01595</name>
</gene>